<name>A0ABQ2CXW3_9DEIO</name>
<keyword evidence="3" id="KW-1185">Reference proteome</keyword>
<dbReference type="Proteomes" id="UP000632222">
    <property type="component" value="Unassembled WGS sequence"/>
</dbReference>
<protein>
    <recommendedName>
        <fullName evidence="4">N-acetyltransferase domain-containing protein</fullName>
    </recommendedName>
</protein>
<evidence type="ECO:0000313" key="2">
    <source>
        <dbReference type="EMBL" id="GGJ31399.1"/>
    </source>
</evidence>
<feature type="transmembrane region" description="Helical" evidence="1">
    <location>
        <begin position="173"/>
        <end position="192"/>
    </location>
</feature>
<dbReference type="InterPro" id="IPR016181">
    <property type="entry name" value="Acyl_CoA_acyltransferase"/>
</dbReference>
<reference evidence="3" key="1">
    <citation type="journal article" date="2019" name="Int. J. Syst. Evol. Microbiol.">
        <title>The Global Catalogue of Microorganisms (GCM) 10K type strain sequencing project: providing services to taxonomists for standard genome sequencing and annotation.</title>
        <authorList>
            <consortium name="The Broad Institute Genomics Platform"/>
            <consortium name="The Broad Institute Genome Sequencing Center for Infectious Disease"/>
            <person name="Wu L."/>
            <person name="Ma J."/>
        </authorList>
    </citation>
    <scope>NUCLEOTIDE SEQUENCE [LARGE SCALE GENOMIC DNA]</scope>
    <source>
        <strain evidence="3">JCM 14370</strain>
    </source>
</reference>
<keyword evidence="1" id="KW-0472">Membrane</keyword>
<evidence type="ECO:0000256" key="1">
    <source>
        <dbReference type="SAM" id="Phobius"/>
    </source>
</evidence>
<keyword evidence="1" id="KW-1133">Transmembrane helix</keyword>
<dbReference type="EMBL" id="BMOD01000004">
    <property type="protein sequence ID" value="GGJ31399.1"/>
    <property type="molecule type" value="Genomic_DNA"/>
</dbReference>
<evidence type="ECO:0008006" key="4">
    <source>
        <dbReference type="Google" id="ProtNLM"/>
    </source>
</evidence>
<keyword evidence="1" id="KW-0812">Transmembrane</keyword>
<dbReference type="SUPFAM" id="SSF55729">
    <property type="entry name" value="Acyl-CoA N-acyltransferases (Nat)"/>
    <property type="match status" value="1"/>
</dbReference>
<dbReference type="RefSeq" id="WP_189002245.1">
    <property type="nucleotide sequence ID" value="NZ_BMOD01000004.1"/>
</dbReference>
<accession>A0ABQ2CXW3</accession>
<proteinExistence type="predicted"/>
<comment type="caution">
    <text evidence="2">The sequence shown here is derived from an EMBL/GenBank/DDBJ whole genome shotgun (WGS) entry which is preliminary data.</text>
</comment>
<sequence length="204" mass="23030">MPLTLAAVTPENWEKLIELKLPAEQETANPPNWYALLQANQLQYLAYGIHNDGKLIGLVTIGWVNDTRSYWIHHLMLDADHNEPDHALEAMKLTVRYIRGLPVGTNITYPLPTTLYHPVTNQQLQELGFVPLGEFRGQVIYGLQAPPLPPLPIEAPVQAAPTDEKKEINWERILLGIILILLTLYGYFEVYVPRLPAPSDLPIT</sequence>
<gene>
    <name evidence="2" type="ORF">GCM10008938_16980</name>
</gene>
<organism evidence="2 3">
    <name type="scientific">Deinococcus roseus</name>
    <dbReference type="NCBI Taxonomy" id="392414"/>
    <lineage>
        <taxon>Bacteria</taxon>
        <taxon>Thermotogati</taxon>
        <taxon>Deinococcota</taxon>
        <taxon>Deinococci</taxon>
        <taxon>Deinococcales</taxon>
        <taxon>Deinococcaceae</taxon>
        <taxon>Deinococcus</taxon>
    </lineage>
</organism>
<evidence type="ECO:0000313" key="3">
    <source>
        <dbReference type="Proteomes" id="UP000632222"/>
    </source>
</evidence>